<dbReference type="InterPro" id="IPR050951">
    <property type="entry name" value="Retrovirus_Pol_polyprotein"/>
</dbReference>
<dbReference type="PANTHER" id="PTHR37984:SF5">
    <property type="entry name" value="PROTEIN NYNRIN-LIKE"/>
    <property type="match status" value="1"/>
</dbReference>
<evidence type="ECO:0000256" key="1">
    <source>
        <dbReference type="ARBA" id="ARBA00022679"/>
    </source>
</evidence>
<dbReference type="SUPFAM" id="SSF56672">
    <property type="entry name" value="DNA/RNA polymerases"/>
    <property type="match status" value="1"/>
</dbReference>
<dbReference type="Gene3D" id="3.30.420.10">
    <property type="entry name" value="Ribonuclease H-like superfamily/Ribonuclease H"/>
    <property type="match status" value="2"/>
</dbReference>
<evidence type="ECO:0000256" key="4">
    <source>
        <dbReference type="ARBA" id="ARBA00022759"/>
    </source>
</evidence>
<evidence type="ECO:0000256" key="5">
    <source>
        <dbReference type="ARBA" id="ARBA00022801"/>
    </source>
</evidence>
<dbReference type="PANTHER" id="PTHR37984">
    <property type="entry name" value="PROTEIN CBG26694"/>
    <property type="match status" value="1"/>
</dbReference>
<keyword evidence="4" id="KW-0255">Endonuclease</keyword>
<dbReference type="InterPro" id="IPR041373">
    <property type="entry name" value="RT_RNaseH"/>
</dbReference>
<reference evidence="9" key="1">
    <citation type="journal article" date="2019" name="Plant Biotechnol. J.">
        <title>Genome sequencing of the Australian wild diploid species Gossypium australe highlights disease resistance and delayed gland morphogenesis.</title>
        <authorList>
            <person name="Cai Y."/>
            <person name="Cai X."/>
            <person name="Wang Q."/>
            <person name="Wang P."/>
            <person name="Zhang Y."/>
            <person name="Cai C."/>
            <person name="Xu Y."/>
            <person name="Wang K."/>
            <person name="Zhou Z."/>
            <person name="Wang C."/>
            <person name="Geng S."/>
            <person name="Li B."/>
            <person name="Dong Q."/>
            <person name="Hou Y."/>
            <person name="Wang H."/>
            <person name="Ai P."/>
            <person name="Liu Z."/>
            <person name="Yi F."/>
            <person name="Sun M."/>
            <person name="An G."/>
            <person name="Cheng J."/>
            <person name="Zhang Y."/>
            <person name="Shi Q."/>
            <person name="Xie Y."/>
            <person name="Shi X."/>
            <person name="Chang Y."/>
            <person name="Huang F."/>
            <person name="Chen Y."/>
            <person name="Hong S."/>
            <person name="Mi L."/>
            <person name="Sun Q."/>
            <person name="Zhang L."/>
            <person name="Zhou B."/>
            <person name="Peng R."/>
            <person name="Zhang X."/>
            <person name="Liu F."/>
        </authorList>
    </citation>
    <scope>NUCLEOTIDE SEQUENCE [LARGE SCALE GENOMIC DNA]</scope>
    <source>
        <strain evidence="9">cv. PA1801</strain>
    </source>
</reference>
<evidence type="ECO:0000259" key="7">
    <source>
        <dbReference type="PROSITE" id="PS50994"/>
    </source>
</evidence>
<dbReference type="GO" id="GO:0015074">
    <property type="term" value="P:DNA integration"/>
    <property type="evidence" value="ECO:0007669"/>
    <property type="project" value="InterPro"/>
</dbReference>
<dbReference type="SUPFAM" id="SSF53098">
    <property type="entry name" value="Ribonuclease H-like"/>
    <property type="match status" value="1"/>
</dbReference>
<keyword evidence="1" id="KW-0808">Transferase</keyword>
<protein>
    <submittedName>
        <fullName evidence="8">Protein NYNRIN-like</fullName>
    </submittedName>
</protein>
<comment type="caution">
    <text evidence="8">The sequence shown here is derived from an EMBL/GenBank/DDBJ whole genome shotgun (WGS) entry which is preliminary data.</text>
</comment>
<keyword evidence="6" id="KW-0695">RNA-directed DNA polymerase</keyword>
<dbReference type="GO" id="GO:0003676">
    <property type="term" value="F:nucleic acid binding"/>
    <property type="evidence" value="ECO:0007669"/>
    <property type="project" value="InterPro"/>
</dbReference>
<keyword evidence="5" id="KW-0378">Hydrolase</keyword>
<feature type="domain" description="Integrase catalytic" evidence="7">
    <location>
        <begin position="48"/>
        <end position="187"/>
    </location>
</feature>
<evidence type="ECO:0000313" key="9">
    <source>
        <dbReference type="Proteomes" id="UP000325315"/>
    </source>
</evidence>
<evidence type="ECO:0000256" key="6">
    <source>
        <dbReference type="ARBA" id="ARBA00022918"/>
    </source>
</evidence>
<accession>A0A5B6VLM6</accession>
<gene>
    <name evidence="8" type="ORF">EPI10_015909</name>
</gene>
<dbReference type="InterPro" id="IPR012337">
    <property type="entry name" value="RNaseH-like_sf"/>
</dbReference>
<organism evidence="8 9">
    <name type="scientific">Gossypium australe</name>
    <dbReference type="NCBI Taxonomy" id="47621"/>
    <lineage>
        <taxon>Eukaryota</taxon>
        <taxon>Viridiplantae</taxon>
        <taxon>Streptophyta</taxon>
        <taxon>Embryophyta</taxon>
        <taxon>Tracheophyta</taxon>
        <taxon>Spermatophyta</taxon>
        <taxon>Magnoliopsida</taxon>
        <taxon>eudicotyledons</taxon>
        <taxon>Gunneridae</taxon>
        <taxon>Pentapetalae</taxon>
        <taxon>rosids</taxon>
        <taxon>malvids</taxon>
        <taxon>Malvales</taxon>
        <taxon>Malvaceae</taxon>
        <taxon>Malvoideae</taxon>
        <taxon>Gossypium</taxon>
    </lineage>
</organism>
<evidence type="ECO:0000313" key="8">
    <source>
        <dbReference type="EMBL" id="KAA3470179.1"/>
    </source>
</evidence>
<dbReference type="AlphaFoldDB" id="A0A5B6VLM6"/>
<keyword evidence="3" id="KW-0540">Nuclease</keyword>
<dbReference type="PROSITE" id="PS50994">
    <property type="entry name" value="INTEGRASE"/>
    <property type="match status" value="1"/>
</dbReference>
<dbReference type="GO" id="GO:0003964">
    <property type="term" value="F:RNA-directed DNA polymerase activity"/>
    <property type="evidence" value="ECO:0007669"/>
    <property type="project" value="UniProtKB-KW"/>
</dbReference>
<keyword evidence="9" id="KW-1185">Reference proteome</keyword>
<evidence type="ECO:0000256" key="2">
    <source>
        <dbReference type="ARBA" id="ARBA00022695"/>
    </source>
</evidence>
<name>A0A5B6VLM6_9ROSI</name>
<sequence>MYDASDFAVKAVLGQRKDKVFHAIYYASHTLIDSQINYTTIENDLLAVDDFPDEQLSVVMALSWYADIVNVLGNAYIFLVDDYVSKWVKAIALPTNGAKSVLEFLHNNIFTRFGTPHALISDEGSHFDCKLVVHALNRLDKALWAYCTAFKTPLGMSPFKLVYGKPCHLPVELEHKTYWAIKIFNMD</sequence>
<dbReference type="GO" id="GO:0004519">
    <property type="term" value="F:endonuclease activity"/>
    <property type="evidence" value="ECO:0007669"/>
    <property type="project" value="UniProtKB-KW"/>
</dbReference>
<dbReference type="Proteomes" id="UP000325315">
    <property type="component" value="Unassembled WGS sequence"/>
</dbReference>
<dbReference type="Pfam" id="PF17917">
    <property type="entry name" value="RT_RNaseH"/>
    <property type="match status" value="1"/>
</dbReference>
<dbReference type="InterPro" id="IPR043502">
    <property type="entry name" value="DNA/RNA_pol_sf"/>
</dbReference>
<dbReference type="EMBL" id="SMMG02000006">
    <property type="protein sequence ID" value="KAA3470179.1"/>
    <property type="molecule type" value="Genomic_DNA"/>
</dbReference>
<keyword evidence="2" id="KW-0548">Nucleotidyltransferase</keyword>
<dbReference type="GO" id="GO:0016787">
    <property type="term" value="F:hydrolase activity"/>
    <property type="evidence" value="ECO:0007669"/>
    <property type="project" value="UniProtKB-KW"/>
</dbReference>
<dbReference type="InterPro" id="IPR036397">
    <property type="entry name" value="RNaseH_sf"/>
</dbReference>
<evidence type="ECO:0000256" key="3">
    <source>
        <dbReference type="ARBA" id="ARBA00022722"/>
    </source>
</evidence>
<dbReference type="InterPro" id="IPR001584">
    <property type="entry name" value="Integrase_cat-core"/>
</dbReference>
<proteinExistence type="predicted"/>
<dbReference type="OrthoDB" id="1001372at2759"/>